<feature type="region of interest" description="Disordered" evidence="1">
    <location>
        <begin position="445"/>
        <end position="506"/>
    </location>
</feature>
<feature type="compositionally biased region" description="Low complexity" evidence="1">
    <location>
        <begin position="484"/>
        <end position="495"/>
    </location>
</feature>
<dbReference type="AlphaFoldDB" id="A0A4D6HQA2"/>
<dbReference type="EMBL" id="CP031305">
    <property type="protein sequence ID" value="QCC55478.1"/>
    <property type="molecule type" value="Genomic_DNA"/>
</dbReference>
<sequence>MTETEKPELFQVLQAAQDGGLVGEEETALTVFTAMIRGGMVIMNGPSRVGKTFTVTRMSRAIPDSDVYEMSTTMSPTALYYAADEINACRVHIYQDLASLPDHIEGVLKANAEGLPASREVTDITSGDTVRMTINPPDCIIVGIASDNEKIDLNDYPELRNRGLIVSCDASQEQTERILDSQADTLSGLKKMHLTPEQLAGIHEYVKDIPISRYARDDSLGTILNIPGGRPLREQDPVPTHFTEARDDYMRLNDFIESVTLFHYADRMEILHDGQPALLVTPADVWHGMRIFGNQMIMSALNLKEIDKVILEFLREEKSAFTVSKIQAKIRADGYNVTDRDVHGALKSMKGKAYVDVNQADNPQTWYATGFASVVDHPAAVDYQALVDQTEKIAREVLPAGEAEEYIYRFCRGEGLIVTDPINGEQVNIAEDTSFAEQLEEAEEELEDVLNTPLWGTDESEKADDEEEREENEIELSGDRPQSAAEAEATAFETVEGSESGQGTLL</sequence>
<accession>A0A4D6HQA2</accession>
<organism evidence="2 3">
    <name type="scientific">Natronorubrum bangense</name>
    <dbReference type="NCBI Taxonomy" id="61858"/>
    <lineage>
        <taxon>Archaea</taxon>
        <taxon>Methanobacteriati</taxon>
        <taxon>Methanobacteriota</taxon>
        <taxon>Stenosarchaea group</taxon>
        <taxon>Halobacteria</taxon>
        <taxon>Halobacteriales</taxon>
        <taxon>Natrialbaceae</taxon>
        <taxon>Natronorubrum</taxon>
    </lineage>
</organism>
<feature type="compositionally biased region" description="Acidic residues" evidence="1">
    <location>
        <begin position="461"/>
        <end position="476"/>
    </location>
</feature>
<proteinExistence type="predicted"/>
<feature type="compositionally biased region" description="Polar residues" evidence="1">
    <location>
        <begin position="497"/>
        <end position="506"/>
    </location>
</feature>
<evidence type="ECO:0000313" key="3">
    <source>
        <dbReference type="Proteomes" id="UP000296822"/>
    </source>
</evidence>
<dbReference type="Proteomes" id="UP000296822">
    <property type="component" value="Chromosome"/>
</dbReference>
<reference evidence="2 3" key="1">
    <citation type="journal article" date="2019" name="Nat. Commun.">
        <title>A new type of DNA phosphorothioation-based antiviral system in archaea.</title>
        <authorList>
            <person name="Xiong L."/>
            <person name="Liu S."/>
            <person name="Chen S."/>
            <person name="Xiao Y."/>
            <person name="Zhu B."/>
            <person name="Gao Y."/>
            <person name="Zhang Y."/>
            <person name="Chen B."/>
            <person name="Luo J."/>
            <person name="Deng Z."/>
            <person name="Chen X."/>
            <person name="Wang L."/>
            <person name="Chen S."/>
        </authorList>
    </citation>
    <scope>NUCLEOTIDE SEQUENCE [LARGE SCALE GENOMIC DNA]</scope>
    <source>
        <strain evidence="2 3">JCM 10635</strain>
    </source>
</reference>
<protein>
    <submittedName>
        <fullName evidence="2">Uncharacterized protein</fullName>
    </submittedName>
</protein>
<dbReference type="GeneID" id="39852374"/>
<name>A0A4D6HQA2_9EURY</name>
<dbReference type="RefSeq" id="WP_006065683.1">
    <property type="nucleotide sequence ID" value="NZ_CP031305.1"/>
</dbReference>
<dbReference type="KEGG" id="nbg:DV706_13970"/>
<gene>
    <name evidence="2" type="ORF">DV706_13970</name>
</gene>
<evidence type="ECO:0000256" key="1">
    <source>
        <dbReference type="SAM" id="MobiDB-lite"/>
    </source>
</evidence>
<evidence type="ECO:0000313" key="2">
    <source>
        <dbReference type="EMBL" id="QCC55478.1"/>
    </source>
</evidence>